<dbReference type="AlphaFoldDB" id="A0A319BV87"/>
<dbReference type="Proteomes" id="UP000248340">
    <property type="component" value="Unassembled WGS sequence"/>
</dbReference>
<gene>
    <name evidence="1" type="ORF">BO82DRAFT_437383</name>
</gene>
<sequence length="58" mass="6207">MPLHPPTIFGYPPCPSIASVAVDISMQCNSGRSCVWVVLHGPIACSRALALDPCEPDW</sequence>
<dbReference type="EMBL" id="KZ821793">
    <property type="protein sequence ID" value="PYH75459.1"/>
    <property type="molecule type" value="Genomic_DNA"/>
</dbReference>
<proteinExistence type="predicted"/>
<organism evidence="1 2">
    <name type="scientific">Aspergillus uvarum CBS 121591</name>
    <dbReference type="NCBI Taxonomy" id="1448315"/>
    <lineage>
        <taxon>Eukaryota</taxon>
        <taxon>Fungi</taxon>
        <taxon>Dikarya</taxon>
        <taxon>Ascomycota</taxon>
        <taxon>Pezizomycotina</taxon>
        <taxon>Eurotiomycetes</taxon>
        <taxon>Eurotiomycetidae</taxon>
        <taxon>Eurotiales</taxon>
        <taxon>Aspergillaceae</taxon>
        <taxon>Aspergillus</taxon>
        <taxon>Aspergillus subgen. Circumdati</taxon>
    </lineage>
</organism>
<evidence type="ECO:0000313" key="1">
    <source>
        <dbReference type="EMBL" id="PYH75459.1"/>
    </source>
</evidence>
<accession>A0A319BV87</accession>
<evidence type="ECO:0000313" key="2">
    <source>
        <dbReference type="Proteomes" id="UP000248340"/>
    </source>
</evidence>
<protein>
    <submittedName>
        <fullName evidence="1">Uncharacterized protein</fullName>
    </submittedName>
</protein>
<dbReference type="GeneID" id="37143928"/>
<dbReference type="RefSeq" id="XP_025485659.1">
    <property type="nucleotide sequence ID" value="XM_025641186.1"/>
</dbReference>
<name>A0A319BV87_9EURO</name>
<keyword evidence="2" id="KW-1185">Reference proteome</keyword>
<dbReference type="VEuPathDB" id="FungiDB:BO82DRAFT_437383"/>
<reference evidence="1 2" key="1">
    <citation type="submission" date="2016-12" db="EMBL/GenBank/DDBJ databases">
        <title>The genomes of Aspergillus section Nigri reveals drivers in fungal speciation.</title>
        <authorList>
            <consortium name="DOE Joint Genome Institute"/>
            <person name="Vesth T.C."/>
            <person name="Nybo J."/>
            <person name="Theobald S."/>
            <person name="Brandl J."/>
            <person name="Frisvad J.C."/>
            <person name="Nielsen K.F."/>
            <person name="Lyhne E.K."/>
            <person name="Kogle M.E."/>
            <person name="Kuo A."/>
            <person name="Riley R."/>
            <person name="Clum A."/>
            <person name="Nolan M."/>
            <person name="Lipzen A."/>
            <person name="Salamov A."/>
            <person name="Henrissat B."/>
            <person name="Wiebenga A."/>
            <person name="De Vries R.P."/>
            <person name="Grigoriev I.V."/>
            <person name="Mortensen U.H."/>
            <person name="Andersen M.R."/>
            <person name="Baker S.E."/>
        </authorList>
    </citation>
    <scope>NUCLEOTIDE SEQUENCE [LARGE SCALE GENOMIC DNA]</scope>
    <source>
        <strain evidence="1 2">CBS 121591</strain>
    </source>
</reference>